<evidence type="ECO:0000256" key="8">
    <source>
        <dbReference type="ARBA" id="ARBA00033426"/>
    </source>
</evidence>
<dbReference type="GO" id="GO:0003677">
    <property type="term" value="F:DNA binding"/>
    <property type="evidence" value="ECO:0007669"/>
    <property type="project" value="InterPro"/>
</dbReference>
<evidence type="ECO:0000256" key="10">
    <source>
        <dbReference type="ARBA" id="ARBA00068926"/>
    </source>
</evidence>
<dbReference type="PANTHER" id="PTHR10429">
    <property type="entry name" value="DNA-3-METHYLADENINE GLYCOSYLASE"/>
    <property type="match status" value="1"/>
</dbReference>
<dbReference type="GO" id="GO:0006284">
    <property type="term" value="P:base-excision repair"/>
    <property type="evidence" value="ECO:0007669"/>
    <property type="project" value="InterPro"/>
</dbReference>
<evidence type="ECO:0000313" key="15">
    <source>
        <dbReference type="Proteomes" id="UP000801492"/>
    </source>
</evidence>
<evidence type="ECO:0000256" key="9">
    <source>
        <dbReference type="ARBA" id="ARBA00066187"/>
    </source>
</evidence>
<evidence type="ECO:0000256" key="6">
    <source>
        <dbReference type="ARBA" id="ARBA00022801"/>
    </source>
</evidence>
<dbReference type="Gene3D" id="3.10.300.10">
    <property type="entry name" value="Methylpurine-DNA glycosylase (MPG)"/>
    <property type="match status" value="1"/>
</dbReference>
<evidence type="ECO:0000256" key="7">
    <source>
        <dbReference type="ARBA" id="ARBA00023204"/>
    </source>
</evidence>
<keyword evidence="5" id="KW-0227">DNA damage</keyword>
<protein>
    <recommendedName>
        <fullName evidence="10">DNA-3-methyladenine glycosylase</fullName>
        <ecNumber evidence="4">3.2.2.21</ecNumber>
    </recommendedName>
    <alternativeName>
        <fullName evidence="11">3-alkyladenine DNA glycosylase</fullName>
    </alternativeName>
    <alternativeName>
        <fullName evidence="8">3-methyladenine DNA glycosidase</fullName>
    </alternativeName>
    <alternativeName>
        <fullName evidence="13">ADPG</fullName>
    </alternativeName>
    <alternativeName>
        <fullName evidence="12">N-methylpurine-DNA glycosylase</fullName>
    </alternativeName>
</protein>
<dbReference type="EC" id="3.2.2.21" evidence="4"/>
<dbReference type="OrthoDB" id="6353017at2759"/>
<evidence type="ECO:0000256" key="3">
    <source>
        <dbReference type="ARBA" id="ARBA00009232"/>
    </source>
</evidence>
<evidence type="ECO:0000313" key="14">
    <source>
        <dbReference type="EMBL" id="KAF2899815.1"/>
    </source>
</evidence>
<dbReference type="InterPro" id="IPR011034">
    <property type="entry name" value="Formyl_transferase-like_C_sf"/>
</dbReference>
<evidence type="ECO:0000256" key="13">
    <source>
        <dbReference type="ARBA" id="ARBA00082988"/>
    </source>
</evidence>
<dbReference type="FunFam" id="3.10.300.10:FF:000001">
    <property type="entry name" value="Putative 3-methyladenine DNA glycosylase"/>
    <property type="match status" value="1"/>
</dbReference>
<evidence type="ECO:0000256" key="5">
    <source>
        <dbReference type="ARBA" id="ARBA00022763"/>
    </source>
</evidence>
<dbReference type="Proteomes" id="UP000801492">
    <property type="component" value="Unassembled WGS sequence"/>
</dbReference>
<keyword evidence="6" id="KW-0378">Hydrolase</keyword>
<dbReference type="GO" id="GO:0003905">
    <property type="term" value="F:alkylbase DNA N-glycosylase activity"/>
    <property type="evidence" value="ECO:0007669"/>
    <property type="project" value="UniProtKB-EC"/>
</dbReference>
<comment type="function">
    <text evidence="2">Hydrolysis of the deoxyribose N-glycosidic bond to excise 3-methyladenine, and 7-methylguanine from the damaged DNA polymer formed by alkylation lesions.</text>
</comment>
<comment type="similarity">
    <text evidence="3">Belongs to the DNA glycosylase MPG family.</text>
</comment>
<dbReference type="InterPro" id="IPR036995">
    <property type="entry name" value="MPG_sf"/>
</dbReference>
<comment type="catalytic activity">
    <reaction evidence="1">
        <text>Hydrolysis of alkylated DNA, releasing 3-methyladenine, 3-methylguanine, 7-methylguanine and 7-methyladenine.</text>
        <dbReference type="EC" id="3.2.2.21"/>
    </reaction>
</comment>
<dbReference type="NCBIfam" id="TIGR00567">
    <property type="entry name" value="3mg"/>
    <property type="match status" value="1"/>
</dbReference>
<organism evidence="14 15">
    <name type="scientific">Ignelater luminosus</name>
    <name type="common">Cucubano</name>
    <name type="synonym">Pyrophorus luminosus</name>
    <dbReference type="NCBI Taxonomy" id="2038154"/>
    <lineage>
        <taxon>Eukaryota</taxon>
        <taxon>Metazoa</taxon>
        <taxon>Ecdysozoa</taxon>
        <taxon>Arthropoda</taxon>
        <taxon>Hexapoda</taxon>
        <taxon>Insecta</taxon>
        <taxon>Pterygota</taxon>
        <taxon>Neoptera</taxon>
        <taxon>Endopterygota</taxon>
        <taxon>Coleoptera</taxon>
        <taxon>Polyphaga</taxon>
        <taxon>Elateriformia</taxon>
        <taxon>Elateroidea</taxon>
        <taxon>Elateridae</taxon>
        <taxon>Agrypninae</taxon>
        <taxon>Pyrophorini</taxon>
        <taxon>Ignelater</taxon>
    </lineage>
</organism>
<dbReference type="CDD" id="cd00540">
    <property type="entry name" value="AAG"/>
    <property type="match status" value="1"/>
</dbReference>
<dbReference type="EMBL" id="VTPC01002613">
    <property type="protein sequence ID" value="KAF2899815.1"/>
    <property type="molecule type" value="Genomic_DNA"/>
</dbReference>
<sequence length="215" mass="24133">MARVCNKLNREFFNVPSYDLANLLLGKILIRKLDNGTVLKGRIVETECYPGGEDKASTTYGNRRTPANEPLYMQPGTAYVYMTYGMYHCFNISSSEPGGGVLLRAVEPLDGIGTMQELRLKKFKQRNKVLKEHELCNGPSKLCLSMGVTKDNCNKLDLCENTNLWIETDPDFAKDSKTVKTTRIGIDRAGPVWANKPFRFYIFGNGSISKQGVEM</sequence>
<keyword evidence="7" id="KW-0234">DNA repair</keyword>
<comment type="caution">
    <text evidence="14">The sequence shown here is derived from an EMBL/GenBank/DDBJ whole genome shotgun (WGS) entry which is preliminary data.</text>
</comment>
<dbReference type="Pfam" id="PF02245">
    <property type="entry name" value="Pur_DNA_glyco"/>
    <property type="match status" value="1"/>
</dbReference>
<keyword evidence="15" id="KW-1185">Reference proteome</keyword>
<dbReference type="PANTHER" id="PTHR10429:SF0">
    <property type="entry name" value="DNA-3-METHYLADENINE GLYCOSYLASE"/>
    <property type="match status" value="1"/>
</dbReference>
<proteinExistence type="inferred from homology"/>
<dbReference type="HAMAP" id="MF_00527">
    <property type="entry name" value="3MGH"/>
    <property type="match status" value="1"/>
</dbReference>
<evidence type="ECO:0000256" key="12">
    <source>
        <dbReference type="ARBA" id="ARBA00078171"/>
    </source>
</evidence>
<evidence type="ECO:0000256" key="2">
    <source>
        <dbReference type="ARBA" id="ARBA00002421"/>
    </source>
</evidence>
<dbReference type="AlphaFoldDB" id="A0A8K0DFP2"/>
<evidence type="ECO:0000256" key="1">
    <source>
        <dbReference type="ARBA" id="ARBA00000086"/>
    </source>
</evidence>
<dbReference type="InterPro" id="IPR003180">
    <property type="entry name" value="MPG"/>
</dbReference>
<accession>A0A8K0DFP2</accession>
<comment type="subunit">
    <text evidence="9">Binds MBD1. Binds SSBP1.</text>
</comment>
<evidence type="ECO:0000256" key="11">
    <source>
        <dbReference type="ARBA" id="ARBA00076879"/>
    </source>
</evidence>
<dbReference type="SUPFAM" id="SSF50486">
    <property type="entry name" value="FMT C-terminal domain-like"/>
    <property type="match status" value="1"/>
</dbReference>
<gene>
    <name evidence="14" type="ORF">ILUMI_06363</name>
</gene>
<evidence type="ECO:0000256" key="4">
    <source>
        <dbReference type="ARBA" id="ARBA00012000"/>
    </source>
</evidence>
<reference evidence="14" key="1">
    <citation type="submission" date="2019-08" db="EMBL/GenBank/DDBJ databases">
        <title>The genome of the North American firefly Photinus pyralis.</title>
        <authorList>
            <consortium name="Photinus pyralis genome working group"/>
            <person name="Fallon T.R."/>
            <person name="Sander Lower S.E."/>
            <person name="Weng J.-K."/>
        </authorList>
    </citation>
    <scope>NUCLEOTIDE SEQUENCE</scope>
    <source>
        <strain evidence="14">TRF0915ILg1</strain>
        <tissue evidence="14">Whole body</tissue>
    </source>
</reference>
<name>A0A8K0DFP2_IGNLU</name>